<gene>
    <name evidence="1" type="ORF">IQ266_03935</name>
    <name evidence="2" type="ORF">IQ266_27775</name>
</gene>
<comment type="caution">
    <text evidence="1">The sequence shown here is derived from an EMBL/GenBank/DDBJ whole genome shotgun (WGS) entry which is preliminary data.</text>
</comment>
<accession>A0A928VHX3</accession>
<evidence type="ECO:0000313" key="3">
    <source>
        <dbReference type="Proteomes" id="UP000625316"/>
    </source>
</evidence>
<sequence length="50" mass="5514">QTLGWEPELSFVELVNLMVDADLRALGLESPTDMTIEHAIVRDKVAGVSF</sequence>
<dbReference type="Proteomes" id="UP000625316">
    <property type="component" value="Unassembled WGS sequence"/>
</dbReference>
<dbReference type="AlphaFoldDB" id="A0A928VHX3"/>
<dbReference type="EMBL" id="JADEXQ010000008">
    <property type="protein sequence ID" value="MBE9028911.1"/>
    <property type="molecule type" value="Genomic_DNA"/>
</dbReference>
<feature type="non-terminal residue" evidence="1">
    <location>
        <position position="1"/>
    </location>
</feature>
<keyword evidence="3" id="KW-1185">Reference proteome</keyword>
<proteinExistence type="predicted"/>
<evidence type="ECO:0000313" key="1">
    <source>
        <dbReference type="EMBL" id="MBE9028911.1"/>
    </source>
</evidence>
<reference evidence="1" key="1">
    <citation type="submission" date="2020-10" db="EMBL/GenBank/DDBJ databases">
        <authorList>
            <person name="Castelo-Branco R."/>
            <person name="Eusebio N."/>
            <person name="Adriana R."/>
            <person name="Vieira A."/>
            <person name="Brugerolle De Fraissinette N."/>
            <person name="Rezende De Castro R."/>
            <person name="Schneider M.P."/>
            <person name="Vasconcelos V."/>
            <person name="Leao P.N."/>
        </authorList>
    </citation>
    <scope>NUCLEOTIDE SEQUENCE</scope>
    <source>
        <strain evidence="1">LEGE 11480</strain>
    </source>
</reference>
<protein>
    <submittedName>
        <fullName evidence="1">GDP-mannose 4,6-dehydratase</fullName>
    </submittedName>
</protein>
<name>A0A928VHX3_9CYAN</name>
<organism evidence="1 3">
    <name type="scientific">Romeriopsis navalis LEGE 11480</name>
    <dbReference type="NCBI Taxonomy" id="2777977"/>
    <lineage>
        <taxon>Bacteria</taxon>
        <taxon>Bacillati</taxon>
        <taxon>Cyanobacteriota</taxon>
        <taxon>Cyanophyceae</taxon>
        <taxon>Leptolyngbyales</taxon>
        <taxon>Leptolyngbyaceae</taxon>
        <taxon>Romeriopsis</taxon>
        <taxon>Romeriopsis navalis</taxon>
    </lineage>
</organism>
<dbReference type="EMBL" id="JADEXQ010000240">
    <property type="protein sequence ID" value="MBE9033531.1"/>
    <property type="molecule type" value="Genomic_DNA"/>
</dbReference>
<evidence type="ECO:0000313" key="2">
    <source>
        <dbReference type="EMBL" id="MBE9033531.1"/>
    </source>
</evidence>